<dbReference type="Proteomes" id="UP000824056">
    <property type="component" value="Unassembled WGS sequence"/>
</dbReference>
<dbReference type="GO" id="GO:0005524">
    <property type="term" value="F:ATP binding"/>
    <property type="evidence" value="ECO:0007669"/>
    <property type="project" value="InterPro"/>
</dbReference>
<dbReference type="PANTHER" id="PTHR42759">
    <property type="entry name" value="MOXR FAMILY PROTEIN"/>
    <property type="match status" value="1"/>
</dbReference>
<accession>A0A9D2FNU2</accession>
<protein>
    <submittedName>
        <fullName evidence="2">MoxR family ATPase</fullName>
    </submittedName>
</protein>
<dbReference type="Pfam" id="PF07728">
    <property type="entry name" value="AAA_5"/>
    <property type="match status" value="1"/>
</dbReference>
<dbReference type="EMBL" id="DXBG01000041">
    <property type="protein sequence ID" value="HIZ64663.1"/>
    <property type="molecule type" value="Genomic_DNA"/>
</dbReference>
<dbReference type="AlphaFoldDB" id="A0A9D2FNU2"/>
<organism evidence="2 3">
    <name type="scientific">Candidatus Blautia pullicola</name>
    <dbReference type="NCBI Taxonomy" id="2838498"/>
    <lineage>
        <taxon>Bacteria</taxon>
        <taxon>Bacillati</taxon>
        <taxon>Bacillota</taxon>
        <taxon>Clostridia</taxon>
        <taxon>Lachnospirales</taxon>
        <taxon>Lachnospiraceae</taxon>
        <taxon>Blautia</taxon>
    </lineage>
</organism>
<dbReference type="InterPro" id="IPR027417">
    <property type="entry name" value="P-loop_NTPase"/>
</dbReference>
<dbReference type="InterPro" id="IPR011704">
    <property type="entry name" value="ATPase_dyneun-rel_AAA"/>
</dbReference>
<dbReference type="SUPFAM" id="SSF52540">
    <property type="entry name" value="P-loop containing nucleoside triphosphate hydrolases"/>
    <property type="match status" value="1"/>
</dbReference>
<reference evidence="2" key="1">
    <citation type="journal article" date="2021" name="PeerJ">
        <title>Extensive microbial diversity within the chicken gut microbiome revealed by metagenomics and culture.</title>
        <authorList>
            <person name="Gilroy R."/>
            <person name="Ravi A."/>
            <person name="Getino M."/>
            <person name="Pursley I."/>
            <person name="Horton D.L."/>
            <person name="Alikhan N.F."/>
            <person name="Baker D."/>
            <person name="Gharbi K."/>
            <person name="Hall N."/>
            <person name="Watson M."/>
            <person name="Adriaenssens E.M."/>
            <person name="Foster-Nyarko E."/>
            <person name="Jarju S."/>
            <person name="Secka A."/>
            <person name="Antonio M."/>
            <person name="Oren A."/>
            <person name="Chaudhuri R.R."/>
            <person name="La Ragione R."/>
            <person name="Hildebrand F."/>
            <person name="Pallen M.J."/>
        </authorList>
    </citation>
    <scope>NUCLEOTIDE SEQUENCE</scope>
    <source>
        <strain evidence="2">1068</strain>
    </source>
</reference>
<proteinExistence type="predicted"/>
<dbReference type="Gene3D" id="3.40.50.300">
    <property type="entry name" value="P-loop containing nucleotide triphosphate hydrolases"/>
    <property type="match status" value="1"/>
</dbReference>
<comment type="caution">
    <text evidence="2">The sequence shown here is derived from an EMBL/GenBank/DDBJ whole genome shotgun (WGS) entry which is preliminary data.</text>
</comment>
<dbReference type="InterPro" id="IPR050764">
    <property type="entry name" value="CbbQ/NirQ/NorQ/GpvN"/>
</dbReference>
<reference evidence="2" key="2">
    <citation type="submission" date="2021-04" db="EMBL/GenBank/DDBJ databases">
        <authorList>
            <person name="Gilroy R."/>
        </authorList>
    </citation>
    <scope>NUCLEOTIDE SEQUENCE</scope>
    <source>
        <strain evidence="2">1068</strain>
    </source>
</reference>
<gene>
    <name evidence="2" type="ORF">H9809_01970</name>
</gene>
<evidence type="ECO:0000259" key="1">
    <source>
        <dbReference type="Pfam" id="PF07728"/>
    </source>
</evidence>
<evidence type="ECO:0000313" key="3">
    <source>
        <dbReference type="Proteomes" id="UP000824056"/>
    </source>
</evidence>
<dbReference type="PANTHER" id="PTHR42759:SF1">
    <property type="entry name" value="MAGNESIUM-CHELATASE SUBUNIT CHLD"/>
    <property type="match status" value="1"/>
</dbReference>
<feature type="domain" description="ATPase dynein-related AAA" evidence="1">
    <location>
        <begin position="63"/>
        <end position="195"/>
    </location>
</feature>
<dbReference type="GO" id="GO:0016887">
    <property type="term" value="F:ATP hydrolysis activity"/>
    <property type="evidence" value="ECO:0007669"/>
    <property type="project" value="InterPro"/>
</dbReference>
<sequence>MEHIFDFLTEQQVDKGLIEAAEEFRAKYGVEPEEQSRVSRPDMPYYGREVLEMGIAALLQGENLLLAGPKATGKNILAENLAWIFGRPVYNVSFHVNTNSGDLIGTDTFIDNQVQLRRGSIYRCAQYGGFGILDEINMAKNDAVSVLHASLDYRRSIDVPGYDKIDMHQAARFIGTMNYGYAGTKELNEALVSRFLVIDMPAQDEDTLSFIFGKNFPNMKEKAMDQWIGLFMDLQLKAQNGEITTKALDLRGMMGALKAVRQGLRPALAVKMGVVNKSFDIFEKEIIQDVVMTRIPEEWTPGDVFKD</sequence>
<evidence type="ECO:0000313" key="2">
    <source>
        <dbReference type="EMBL" id="HIZ64663.1"/>
    </source>
</evidence>
<name>A0A9D2FNU2_9FIRM</name>